<comment type="caution">
    <text evidence="1">The sequence shown here is derived from an EMBL/GenBank/DDBJ whole genome shotgun (WGS) entry which is preliminary data.</text>
</comment>
<accession>A0A699X8I5</accession>
<evidence type="ECO:0000313" key="1">
    <source>
        <dbReference type="EMBL" id="GFD55463.1"/>
    </source>
</evidence>
<gene>
    <name evidence="1" type="ORF">Tci_927432</name>
</gene>
<feature type="non-terminal residue" evidence="1">
    <location>
        <position position="1"/>
    </location>
</feature>
<reference evidence="1" key="1">
    <citation type="journal article" date="2019" name="Sci. Rep.">
        <title>Draft genome of Tanacetum cinerariifolium, the natural source of mosquito coil.</title>
        <authorList>
            <person name="Yamashiro T."/>
            <person name="Shiraishi A."/>
            <person name="Satake H."/>
            <person name="Nakayama K."/>
        </authorList>
    </citation>
    <scope>NUCLEOTIDE SEQUENCE</scope>
</reference>
<organism evidence="1">
    <name type="scientific">Tanacetum cinerariifolium</name>
    <name type="common">Dalmatian daisy</name>
    <name type="synonym">Chrysanthemum cinerariifolium</name>
    <dbReference type="NCBI Taxonomy" id="118510"/>
    <lineage>
        <taxon>Eukaryota</taxon>
        <taxon>Viridiplantae</taxon>
        <taxon>Streptophyta</taxon>
        <taxon>Embryophyta</taxon>
        <taxon>Tracheophyta</taxon>
        <taxon>Spermatophyta</taxon>
        <taxon>Magnoliopsida</taxon>
        <taxon>eudicotyledons</taxon>
        <taxon>Gunneridae</taxon>
        <taxon>Pentapetalae</taxon>
        <taxon>asterids</taxon>
        <taxon>campanulids</taxon>
        <taxon>Asterales</taxon>
        <taxon>Asteraceae</taxon>
        <taxon>Asteroideae</taxon>
        <taxon>Anthemideae</taxon>
        <taxon>Anthemidinae</taxon>
        <taxon>Tanacetum</taxon>
    </lineage>
</organism>
<feature type="non-terminal residue" evidence="1">
    <location>
        <position position="94"/>
    </location>
</feature>
<protein>
    <submittedName>
        <fullName evidence="1">Uncharacterized protein</fullName>
    </submittedName>
</protein>
<name>A0A699X8I5_TANCI</name>
<dbReference type="AlphaFoldDB" id="A0A699X8I5"/>
<proteinExistence type="predicted"/>
<dbReference type="EMBL" id="BKCJ011818308">
    <property type="protein sequence ID" value="GFD55463.1"/>
    <property type="molecule type" value="Genomic_DNA"/>
</dbReference>
<sequence length="94" mass="9408">RLHGAPGTTEQVGLPAGIETCQVEGQRAPTAPAAVAAQCRQVRRAQLEHVGFGAEFGQGIGPGAAQAGPRLAQAGGSAGDVRAVAQSLIDQLVQ</sequence>